<dbReference type="EMBL" id="JQ665719">
    <property type="protein sequence ID" value="AFV32085.1"/>
    <property type="molecule type" value="Genomic_DNA"/>
</dbReference>
<feature type="transmembrane region" description="Helical" evidence="9">
    <location>
        <begin position="57"/>
        <end position="73"/>
    </location>
</feature>
<evidence type="ECO:0000259" key="10">
    <source>
        <dbReference type="Pfam" id="PF00361"/>
    </source>
</evidence>
<feature type="transmembrane region" description="Helical" evidence="9">
    <location>
        <begin position="6"/>
        <end position="25"/>
    </location>
</feature>
<accession>K7QM72</accession>
<dbReference type="RefSeq" id="YP_007026940.1">
    <property type="nucleotide sequence ID" value="NC_019663.1"/>
</dbReference>
<dbReference type="GO" id="GO:0042773">
    <property type="term" value="P:ATP synthesis coupled electron transport"/>
    <property type="evidence" value="ECO:0007669"/>
    <property type="project" value="InterPro"/>
</dbReference>
<feature type="transmembrane region" description="Helical" evidence="9">
    <location>
        <begin position="237"/>
        <end position="257"/>
    </location>
</feature>
<evidence type="ECO:0000256" key="3">
    <source>
        <dbReference type="ARBA" id="ARBA00012944"/>
    </source>
</evidence>
<evidence type="ECO:0000256" key="9">
    <source>
        <dbReference type="SAM" id="Phobius"/>
    </source>
</evidence>
<name>K7QM72_9ACAR</name>
<protein>
    <recommendedName>
        <fullName evidence="3">NADH:ubiquinone reductase (H(+)-translocating)</fullName>
        <ecNumber evidence="3">7.1.1.2</ecNumber>
    </recommendedName>
    <alternativeName>
        <fullName evidence="7">NADH dehydrogenase subunit 5</fullName>
    </alternativeName>
</protein>
<evidence type="ECO:0000256" key="6">
    <source>
        <dbReference type="ARBA" id="ARBA00023136"/>
    </source>
</evidence>
<dbReference type="GO" id="GO:0015990">
    <property type="term" value="P:electron transport coupled proton transport"/>
    <property type="evidence" value="ECO:0007669"/>
    <property type="project" value="TreeGrafter"/>
</dbReference>
<evidence type="ECO:0000256" key="7">
    <source>
        <dbReference type="ARBA" id="ARBA00031027"/>
    </source>
</evidence>
<feature type="transmembrane region" description="Helical" evidence="9">
    <location>
        <begin position="110"/>
        <end position="127"/>
    </location>
</feature>
<geneLocation type="mitochondrion" evidence="11"/>
<feature type="transmembrane region" description="Helical" evidence="9">
    <location>
        <begin position="522"/>
        <end position="550"/>
    </location>
</feature>
<evidence type="ECO:0000313" key="11">
    <source>
        <dbReference type="EMBL" id="AFV32085.1"/>
    </source>
</evidence>
<comment type="function">
    <text evidence="1">Core subunit of the mitochondrial membrane respiratory chain NADH dehydrogenase (Complex I) that is believed to belong to the minimal assembly required for catalysis. Complex I functions in the transfer of electrons from NADH to the respiratory chain. The immediate electron acceptor for the enzyme is believed to be ubiquinone.</text>
</comment>
<feature type="transmembrane region" description="Helical" evidence="9">
    <location>
        <begin position="415"/>
        <end position="436"/>
    </location>
</feature>
<dbReference type="AlphaFoldDB" id="K7QM72"/>
<feature type="transmembrane region" description="Helical" evidence="9">
    <location>
        <begin position="448"/>
        <end position="476"/>
    </location>
</feature>
<keyword evidence="6 9" id="KW-0472">Membrane</keyword>
<dbReference type="PANTHER" id="PTHR42829:SF2">
    <property type="entry name" value="NADH-UBIQUINONE OXIDOREDUCTASE CHAIN 5"/>
    <property type="match status" value="1"/>
</dbReference>
<evidence type="ECO:0000256" key="1">
    <source>
        <dbReference type="ARBA" id="ARBA00003257"/>
    </source>
</evidence>
<feature type="transmembrane region" description="Helical" evidence="9">
    <location>
        <begin position="171"/>
        <end position="189"/>
    </location>
</feature>
<feature type="transmembrane region" description="Helical" evidence="9">
    <location>
        <begin position="288"/>
        <end position="310"/>
    </location>
</feature>
<dbReference type="Pfam" id="PF00361">
    <property type="entry name" value="Proton_antipo_M"/>
    <property type="match status" value="1"/>
</dbReference>
<evidence type="ECO:0000256" key="2">
    <source>
        <dbReference type="ARBA" id="ARBA00004141"/>
    </source>
</evidence>
<feature type="transmembrane region" description="Helical" evidence="9">
    <location>
        <begin position="85"/>
        <end position="104"/>
    </location>
</feature>
<dbReference type="InterPro" id="IPR001750">
    <property type="entry name" value="ND/Mrp_TM"/>
</dbReference>
<feature type="transmembrane region" description="Helical" evidence="9">
    <location>
        <begin position="361"/>
        <end position="384"/>
    </location>
</feature>
<feature type="transmembrane region" description="Helical" evidence="9">
    <location>
        <begin position="482"/>
        <end position="501"/>
    </location>
</feature>
<evidence type="ECO:0000256" key="8">
    <source>
        <dbReference type="ARBA" id="ARBA00049551"/>
    </source>
</evidence>
<dbReference type="GO" id="GO:0003954">
    <property type="term" value="F:NADH dehydrogenase activity"/>
    <property type="evidence" value="ECO:0007669"/>
    <property type="project" value="TreeGrafter"/>
</dbReference>
<dbReference type="PANTHER" id="PTHR42829">
    <property type="entry name" value="NADH-UBIQUINONE OXIDOREDUCTASE CHAIN 5"/>
    <property type="match status" value="1"/>
</dbReference>
<feature type="transmembrane region" description="Helical" evidence="9">
    <location>
        <begin position="264"/>
        <end position="282"/>
    </location>
</feature>
<dbReference type="GO" id="GO:0008137">
    <property type="term" value="F:NADH dehydrogenase (ubiquinone) activity"/>
    <property type="evidence" value="ECO:0007669"/>
    <property type="project" value="UniProtKB-EC"/>
</dbReference>
<proteinExistence type="predicted"/>
<evidence type="ECO:0000256" key="5">
    <source>
        <dbReference type="ARBA" id="ARBA00022989"/>
    </source>
</evidence>
<keyword evidence="4 9" id="KW-0812">Transmembrane</keyword>
<dbReference type="GO" id="GO:0016020">
    <property type="term" value="C:membrane"/>
    <property type="evidence" value="ECO:0007669"/>
    <property type="project" value="UniProtKB-SubCell"/>
</dbReference>
<sequence>MIFILFFFVFFTVGMLSMLLGFYLFMIMKVMIISYIFMICKGIEFNLIFFIDWMSMFFIFIVCFISSMIFMFSKEYMANDVMKNYFIMLLVMFVISMMLVIMGMDMIMILLGWDGLGLVSYLLVIFYSNEKSNNAGMITIMSNRIGDIALLLSIIFFFHYGSFMFSNNTNWIMNILIMLIMIASLTKSAQIPFSAWLPAAMLAPTPVSALVHSSTLVTAGVYMMIRFNNFFFNNGLSKFLLIISLVTLLLSGVGAMLEIDLKKIIALSTLSQLALMMVILSFGKMNIAFFHLLTHALFKAMLFMCAGALIHYNFCIQDIRLMSSLFKFPLINYFLILSSFSLIGFPFLSGFYSKDLIMEFIYAYCNNMIILILMILCIISSFFYSVRLLYYLWWSSGKWNVIGISSFISLMEISIMMLGVMVLFFGCGFSWLIVGMEKIIIVSYKIKFLNCLLIMISGWMFILWILSDFIIFMQVINFFGKMWFLPFFSTNFTFIIMKNFYSYNLCDYNFLENFGSKGFMNFMMFISKILNIFHNINVLFGGGCLIFLFLTF</sequence>
<dbReference type="PRINTS" id="PR01434">
    <property type="entry name" value="NADHDHGNASE5"/>
</dbReference>
<feature type="transmembrane region" description="Helical" evidence="9">
    <location>
        <begin position="330"/>
        <end position="349"/>
    </location>
</feature>
<evidence type="ECO:0000256" key="4">
    <source>
        <dbReference type="ARBA" id="ARBA00022692"/>
    </source>
</evidence>
<keyword evidence="11" id="KW-0496">Mitochondrion</keyword>
<dbReference type="CTD" id="4540"/>
<feature type="transmembrane region" description="Helical" evidence="9">
    <location>
        <begin position="201"/>
        <end position="225"/>
    </location>
</feature>
<gene>
    <name evidence="11" type="primary">ND5</name>
</gene>
<dbReference type="GeneID" id="14050546"/>
<dbReference type="EC" id="7.1.1.2" evidence="3"/>
<dbReference type="InterPro" id="IPR003945">
    <property type="entry name" value="NU5C-like"/>
</dbReference>
<feature type="domain" description="NADH:quinone oxidoreductase/Mrp antiporter transmembrane" evidence="10">
    <location>
        <begin position="104"/>
        <end position="378"/>
    </location>
</feature>
<comment type="catalytic activity">
    <reaction evidence="8">
        <text>a ubiquinone + NADH + 5 H(+)(in) = a ubiquinol + NAD(+) + 4 H(+)(out)</text>
        <dbReference type="Rhea" id="RHEA:29091"/>
        <dbReference type="Rhea" id="RHEA-COMP:9565"/>
        <dbReference type="Rhea" id="RHEA-COMP:9566"/>
        <dbReference type="ChEBI" id="CHEBI:15378"/>
        <dbReference type="ChEBI" id="CHEBI:16389"/>
        <dbReference type="ChEBI" id="CHEBI:17976"/>
        <dbReference type="ChEBI" id="CHEBI:57540"/>
        <dbReference type="ChEBI" id="CHEBI:57945"/>
        <dbReference type="EC" id="7.1.1.2"/>
    </reaction>
</comment>
<organism evidence="11">
    <name type="scientific">Nuttalliella namaqua</name>
    <dbReference type="NCBI Taxonomy" id="1029659"/>
    <lineage>
        <taxon>Eukaryota</taxon>
        <taxon>Metazoa</taxon>
        <taxon>Ecdysozoa</taxon>
        <taxon>Arthropoda</taxon>
        <taxon>Chelicerata</taxon>
        <taxon>Arachnida</taxon>
        <taxon>Acari</taxon>
        <taxon>Parasitiformes</taxon>
        <taxon>Ixodida</taxon>
        <taxon>Ixodoidea</taxon>
        <taxon>Nuttalliellidae</taxon>
        <taxon>Nuttalliella</taxon>
    </lineage>
</organism>
<reference evidence="11" key="1">
    <citation type="journal article" date="2012" name="PLoS ONE">
        <title>The Mitochondrial Genomes of Nuttalliella namaqua (Ixodoidea: Nuttalliellidae) and Argas africolumbae (Ixodoidae: Argasidae): Estimation of Divergence Dates for the Major Tick Lineages and Reconstruction of Ancestral Blood-Feeding Characters.</title>
        <authorList>
            <person name="Mans B.J."/>
            <person name="de Klerk D."/>
            <person name="Pienaar R."/>
            <person name="de Castro M.H."/>
            <person name="Latif A.A."/>
        </authorList>
    </citation>
    <scope>NUCLEOTIDE SEQUENCE</scope>
</reference>
<keyword evidence="5 9" id="KW-1133">Transmembrane helix</keyword>
<comment type="subcellular location">
    <subcellularLocation>
        <location evidence="2">Membrane</location>
        <topology evidence="2">Multi-pass membrane protein</topology>
    </subcellularLocation>
</comment>